<dbReference type="EMBL" id="LCIJ01000015">
    <property type="protein sequence ID" value="KKT52570.1"/>
    <property type="molecule type" value="Genomic_DNA"/>
</dbReference>
<comment type="caution">
    <text evidence="2">The sequence shown here is derived from an EMBL/GenBank/DDBJ whole genome shotgun (WGS) entry which is preliminary data.</text>
</comment>
<proteinExistence type="predicted"/>
<feature type="transmembrane region" description="Helical" evidence="1">
    <location>
        <begin position="21"/>
        <end position="40"/>
    </location>
</feature>
<sequence length="111" mass="12104">MVRQVQMGVSTPNPTISWYRYSRPILAVIAVMAVILIVLFNQQISKLLELWGIKAALNTGSASLQGANNVAPDYFLADGFSASEYDPATGNWVDNNNAVTVDEATNRLMVN</sequence>
<keyword evidence="1" id="KW-1133">Transmembrane helix</keyword>
<evidence type="ECO:0000313" key="2">
    <source>
        <dbReference type="EMBL" id="KKT52570.1"/>
    </source>
</evidence>
<evidence type="ECO:0000313" key="3">
    <source>
        <dbReference type="Proteomes" id="UP000034752"/>
    </source>
</evidence>
<keyword evidence="1" id="KW-0812">Transmembrane</keyword>
<keyword evidence="1" id="KW-0472">Membrane</keyword>
<reference evidence="2 3" key="1">
    <citation type="journal article" date="2015" name="Nature">
        <title>rRNA introns, odd ribosomes, and small enigmatic genomes across a large radiation of phyla.</title>
        <authorList>
            <person name="Brown C.T."/>
            <person name="Hug L.A."/>
            <person name="Thomas B.C."/>
            <person name="Sharon I."/>
            <person name="Castelle C.J."/>
            <person name="Singh A."/>
            <person name="Wilkins M.J."/>
            <person name="Williams K.H."/>
            <person name="Banfield J.F."/>
        </authorList>
    </citation>
    <scope>NUCLEOTIDE SEQUENCE [LARGE SCALE GENOMIC DNA]</scope>
</reference>
<organism evidence="2 3">
    <name type="scientific">candidate division Kazan bacterium GW2011_GWA1_44_22</name>
    <dbReference type="NCBI Taxonomy" id="1620410"/>
    <lineage>
        <taxon>Bacteria</taxon>
        <taxon>Bacteria division Kazan-3B-28</taxon>
    </lineage>
</organism>
<gene>
    <name evidence="2" type="ORF">VE96_C0015G0003</name>
</gene>
<name>A0A0G1I022_UNCK3</name>
<dbReference type="Proteomes" id="UP000034752">
    <property type="component" value="Unassembled WGS sequence"/>
</dbReference>
<protein>
    <submittedName>
        <fullName evidence="2">Uncharacterized protein</fullName>
    </submittedName>
</protein>
<evidence type="ECO:0000256" key="1">
    <source>
        <dbReference type="SAM" id="Phobius"/>
    </source>
</evidence>
<dbReference type="AlphaFoldDB" id="A0A0G1I022"/>
<accession>A0A0G1I022</accession>